<dbReference type="STRING" id="7167.A0A182FH62"/>
<evidence type="ECO:0000313" key="3">
    <source>
        <dbReference type="Proteomes" id="UP000069272"/>
    </source>
</evidence>
<accession>A0A182FH62</accession>
<dbReference type="AlphaFoldDB" id="A0A182FH62"/>
<dbReference type="Proteomes" id="UP000069272">
    <property type="component" value="Chromosome 3L"/>
</dbReference>
<dbReference type="EnsemblMetazoa" id="AALB005856-RA">
    <property type="protein sequence ID" value="AALB005856-PA"/>
    <property type="gene ID" value="AALB005856"/>
</dbReference>
<feature type="compositionally biased region" description="Polar residues" evidence="1">
    <location>
        <begin position="221"/>
        <end position="230"/>
    </location>
</feature>
<proteinExistence type="predicted"/>
<protein>
    <submittedName>
        <fullName evidence="2">Uncharacterized protein</fullName>
    </submittedName>
</protein>
<keyword evidence="3" id="KW-1185">Reference proteome</keyword>
<name>A0A182FH62_ANOAL</name>
<dbReference type="VEuPathDB" id="VectorBase:AALB005856"/>
<evidence type="ECO:0000313" key="2">
    <source>
        <dbReference type="EnsemblMetazoa" id="AALB005856-PA"/>
    </source>
</evidence>
<feature type="compositionally biased region" description="Acidic residues" evidence="1">
    <location>
        <begin position="244"/>
        <end position="268"/>
    </location>
</feature>
<evidence type="ECO:0000256" key="1">
    <source>
        <dbReference type="SAM" id="MobiDB-lite"/>
    </source>
</evidence>
<organism evidence="2 3">
    <name type="scientific">Anopheles albimanus</name>
    <name type="common">New world malaria mosquito</name>
    <dbReference type="NCBI Taxonomy" id="7167"/>
    <lineage>
        <taxon>Eukaryota</taxon>
        <taxon>Metazoa</taxon>
        <taxon>Ecdysozoa</taxon>
        <taxon>Arthropoda</taxon>
        <taxon>Hexapoda</taxon>
        <taxon>Insecta</taxon>
        <taxon>Pterygota</taxon>
        <taxon>Neoptera</taxon>
        <taxon>Endopterygota</taxon>
        <taxon>Diptera</taxon>
        <taxon>Nematocera</taxon>
        <taxon>Culicoidea</taxon>
        <taxon>Culicidae</taxon>
        <taxon>Anophelinae</taxon>
        <taxon>Anopheles</taxon>
    </lineage>
</organism>
<reference evidence="2 3" key="1">
    <citation type="journal article" date="2017" name="G3 (Bethesda)">
        <title>The Physical Genome Mapping of Anopheles albimanus Corrected Scaffold Misassemblies and Identified Interarm Rearrangements in Genus Anopheles.</title>
        <authorList>
            <person name="Artemov G.N."/>
            <person name="Peery A.N."/>
            <person name="Jiang X."/>
            <person name="Tu Z."/>
            <person name="Stegniy V.N."/>
            <person name="Sharakhova M.V."/>
            <person name="Sharakhov I.V."/>
        </authorList>
    </citation>
    <scope>NUCLEOTIDE SEQUENCE [LARGE SCALE GENOMIC DNA]</scope>
    <source>
        <strain evidence="2 3">ALBI9_A</strain>
    </source>
</reference>
<feature type="region of interest" description="Disordered" evidence="1">
    <location>
        <begin position="199"/>
        <end position="268"/>
    </location>
</feature>
<sequence>MALPGMAKELRMGAKERRKERLEELLQPQGYVSILEALGYAKQQRRDDTNLRRYLAKRQAQRIRQIRQMEVRCIREKIEKLIKVLRPYYLHGEAFPMEDDVEPIAEAVRFRVGKFLKTSYLEMSARKQEDRDVIDGFFVEFSEKVGRWIRELMRSHGLLETILEKESVSSSSVNTSEFEVQHLAEESDVLKRISSVTFEKDASENQPSSDIMSVIGDNEATENNTRSNGTEYEDGEATMVQDTQLDETEMNDIEGENMDEDQEQILVP</sequence>
<reference evidence="2" key="2">
    <citation type="submission" date="2022-08" db="UniProtKB">
        <authorList>
            <consortium name="EnsemblMetazoa"/>
        </authorList>
    </citation>
    <scope>IDENTIFICATION</scope>
    <source>
        <strain evidence="2">STECLA/ALBI9_A</strain>
    </source>
</reference>